<sequence length="165" mass="17910">MEEKPGAKRTSVGGLLSNDGLTGRQGCVRERESALLTIRTLASFDIHPDVCISQYGSCGCTLITHPDQMLPEATVTVITIILTTIILIITIIIFIITITTTIITITTIIITIITIIIIITTIIITITTIIINIIITITIIITMTINIIDTAHLMRNKSTLKTLAA</sequence>
<protein>
    <submittedName>
        <fullName evidence="2">Uncharacterized protein</fullName>
    </submittedName>
</protein>
<dbReference type="Proteomes" id="UP000299084">
    <property type="component" value="Unassembled WGS sequence"/>
</dbReference>
<reference evidence="2 3" key="1">
    <citation type="journal article" date="2019" name="Mol. Ecol. Resour.">
        <title>Improving Illumina assemblies with Hi-C and long reads: an example with the North African dromedary.</title>
        <authorList>
            <person name="Elbers J.P."/>
            <person name="Rogers M.F."/>
            <person name="Perelman P.L."/>
            <person name="Proskuryakova A.A."/>
            <person name="Serdyukova N.A."/>
            <person name="Johnson W.E."/>
            <person name="Horin P."/>
            <person name="Corander J."/>
            <person name="Murphy D."/>
            <person name="Burger P.A."/>
        </authorList>
    </citation>
    <scope>NUCLEOTIDE SEQUENCE [LARGE SCALE GENOMIC DNA]</scope>
    <source>
        <strain evidence="2">Drom800</strain>
        <tissue evidence="2">Blood</tissue>
    </source>
</reference>
<proteinExistence type="predicted"/>
<accession>A0A5N4DJX4</accession>
<name>A0A5N4DJX4_CAMDR</name>
<evidence type="ECO:0000256" key="1">
    <source>
        <dbReference type="SAM" id="Phobius"/>
    </source>
</evidence>
<keyword evidence="1" id="KW-0472">Membrane</keyword>
<dbReference type="EMBL" id="JWIN03000011">
    <property type="protein sequence ID" value="KAB1271448.1"/>
    <property type="molecule type" value="Genomic_DNA"/>
</dbReference>
<organism evidence="2 3">
    <name type="scientific">Camelus dromedarius</name>
    <name type="common">Dromedary</name>
    <name type="synonym">Arabian camel</name>
    <dbReference type="NCBI Taxonomy" id="9838"/>
    <lineage>
        <taxon>Eukaryota</taxon>
        <taxon>Metazoa</taxon>
        <taxon>Chordata</taxon>
        <taxon>Craniata</taxon>
        <taxon>Vertebrata</taxon>
        <taxon>Euteleostomi</taxon>
        <taxon>Mammalia</taxon>
        <taxon>Eutheria</taxon>
        <taxon>Laurasiatheria</taxon>
        <taxon>Artiodactyla</taxon>
        <taxon>Tylopoda</taxon>
        <taxon>Camelidae</taxon>
        <taxon>Camelus</taxon>
    </lineage>
</organism>
<keyword evidence="1" id="KW-0812">Transmembrane</keyword>
<dbReference type="AlphaFoldDB" id="A0A5N4DJX4"/>
<evidence type="ECO:0000313" key="3">
    <source>
        <dbReference type="Proteomes" id="UP000299084"/>
    </source>
</evidence>
<keyword evidence="1" id="KW-1133">Transmembrane helix</keyword>
<evidence type="ECO:0000313" key="2">
    <source>
        <dbReference type="EMBL" id="KAB1271448.1"/>
    </source>
</evidence>
<feature type="transmembrane region" description="Helical" evidence="1">
    <location>
        <begin position="129"/>
        <end position="148"/>
    </location>
</feature>
<keyword evidence="3" id="KW-1185">Reference proteome</keyword>
<feature type="transmembrane region" description="Helical" evidence="1">
    <location>
        <begin position="102"/>
        <end position="123"/>
    </location>
</feature>
<comment type="caution">
    <text evidence="2">The sequence shown here is derived from an EMBL/GenBank/DDBJ whole genome shotgun (WGS) entry which is preliminary data.</text>
</comment>
<gene>
    <name evidence="2" type="ORF">Cadr_000009061</name>
</gene>
<feature type="transmembrane region" description="Helical" evidence="1">
    <location>
        <begin position="73"/>
        <end position="95"/>
    </location>
</feature>